<feature type="compositionally biased region" description="Polar residues" evidence="1">
    <location>
        <begin position="248"/>
        <end position="257"/>
    </location>
</feature>
<keyword evidence="4" id="KW-1185">Reference proteome</keyword>
<sequence>MAAPVTDTGSRGLGRWRIPRSRGALSGVLLMLLGIWGALIPFIGPAFDFGFTQDSAWTWSSARFWLELLPGLAAFAGGLLLLLSANRATAALGAWLAIAAGTWFIVGPTLAGPLHLGALGFPRGGSVRQAFEWLTFFYGLGAMIVFLGATAWGRLSVRGVRDVAAARQHRERRLQRTQSEAANRDAQSYDPNQAYGAQGYGASQGYTGQGAQPYADQSAQQYGTQGYTDQGAQQYGTQGYTDQGAQPYGTQGYTDQSAQQYGTQGHTGQGAQPYGTQGYADQGAQPYGARGAQGPTGDVPAAIAESEVYPSDRPGVTPDGQAADQDGAVAEGENTGAFGHRRHRHRAPH</sequence>
<dbReference type="EMBL" id="JALKFT010000004">
    <property type="protein sequence ID" value="MCK9875267.1"/>
    <property type="molecule type" value="Genomic_DNA"/>
</dbReference>
<feature type="compositionally biased region" description="Basic residues" evidence="1">
    <location>
        <begin position="339"/>
        <end position="349"/>
    </location>
</feature>
<evidence type="ECO:0000256" key="1">
    <source>
        <dbReference type="SAM" id="MobiDB-lite"/>
    </source>
</evidence>
<gene>
    <name evidence="3" type="ORF">MXD59_05640</name>
</gene>
<evidence type="ECO:0000313" key="4">
    <source>
        <dbReference type="Proteomes" id="UP001201873"/>
    </source>
</evidence>
<dbReference type="Proteomes" id="UP001201873">
    <property type="component" value="Unassembled WGS sequence"/>
</dbReference>
<feature type="compositionally biased region" description="Low complexity" evidence="1">
    <location>
        <begin position="258"/>
        <end position="272"/>
    </location>
</feature>
<proteinExistence type="predicted"/>
<feature type="transmembrane region" description="Helical" evidence="2">
    <location>
        <begin position="131"/>
        <end position="152"/>
    </location>
</feature>
<feature type="region of interest" description="Disordered" evidence="1">
    <location>
        <begin position="171"/>
        <end position="349"/>
    </location>
</feature>
<comment type="caution">
    <text evidence="3">The sequence shown here is derived from an EMBL/GenBank/DDBJ whole genome shotgun (WGS) entry which is preliminary data.</text>
</comment>
<feature type="compositionally biased region" description="Low complexity" evidence="1">
    <location>
        <begin position="319"/>
        <end position="328"/>
    </location>
</feature>
<feature type="compositionally biased region" description="Low complexity" evidence="1">
    <location>
        <begin position="219"/>
        <end position="246"/>
    </location>
</feature>
<feature type="compositionally biased region" description="Polar residues" evidence="1">
    <location>
        <begin position="176"/>
        <end position="191"/>
    </location>
</feature>
<evidence type="ECO:0000313" key="3">
    <source>
        <dbReference type="EMBL" id="MCK9875267.1"/>
    </source>
</evidence>
<keyword evidence="2" id="KW-1133">Transmembrane helix</keyword>
<reference evidence="3 4" key="1">
    <citation type="submission" date="2022-04" db="EMBL/GenBank/DDBJ databases">
        <title>Genome diversity in the genus Frankia.</title>
        <authorList>
            <person name="Carlos-Shanley C."/>
            <person name="Hahn D."/>
        </authorList>
    </citation>
    <scope>NUCLEOTIDE SEQUENCE [LARGE SCALE GENOMIC DNA]</scope>
    <source>
        <strain evidence="3 4">Ag45/Mut15</strain>
    </source>
</reference>
<keyword evidence="2" id="KW-0812">Transmembrane</keyword>
<feature type="transmembrane region" description="Helical" evidence="2">
    <location>
        <begin position="64"/>
        <end position="83"/>
    </location>
</feature>
<evidence type="ECO:0000256" key="2">
    <source>
        <dbReference type="SAM" id="Phobius"/>
    </source>
</evidence>
<feature type="transmembrane region" description="Helical" evidence="2">
    <location>
        <begin position="90"/>
        <end position="111"/>
    </location>
</feature>
<feature type="compositionally biased region" description="Low complexity" evidence="1">
    <location>
        <begin position="193"/>
        <end position="212"/>
    </location>
</feature>
<protein>
    <submittedName>
        <fullName evidence="3">Uncharacterized protein</fullName>
    </submittedName>
</protein>
<feature type="transmembrane region" description="Helical" evidence="2">
    <location>
        <begin position="24"/>
        <end position="44"/>
    </location>
</feature>
<dbReference type="RefSeq" id="WP_248823727.1">
    <property type="nucleotide sequence ID" value="NZ_JALKFT010000004.1"/>
</dbReference>
<accession>A0ABT0JUN3</accession>
<keyword evidence="2" id="KW-0472">Membrane</keyword>
<organism evidence="3 4">
    <name type="scientific">Frankia umida</name>
    <dbReference type="NCBI Taxonomy" id="573489"/>
    <lineage>
        <taxon>Bacteria</taxon>
        <taxon>Bacillati</taxon>
        <taxon>Actinomycetota</taxon>
        <taxon>Actinomycetes</taxon>
        <taxon>Frankiales</taxon>
        <taxon>Frankiaceae</taxon>
        <taxon>Frankia</taxon>
    </lineage>
</organism>
<name>A0ABT0JUN3_9ACTN</name>